<dbReference type="RefSeq" id="WP_084335582.1">
    <property type="nucleotide sequence ID" value="NZ_FNFD01000020.1"/>
</dbReference>
<reference evidence="2 3" key="1">
    <citation type="submission" date="2016-10" db="EMBL/GenBank/DDBJ databases">
        <authorList>
            <person name="de Groot N.N."/>
        </authorList>
    </citation>
    <scope>NUCLEOTIDE SEQUENCE [LARGE SCALE GENOMIC DNA]</scope>
    <source>
        <strain evidence="2 3">JCM 21544</strain>
    </source>
</reference>
<dbReference type="Gene3D" id="3.10.450.50">
    <property type="match status" value="1"/>
</dbReference>
<organism evidence="2 3">
    <name type="scientific">Pseudomonas indica</name>
    <dbReference type="NCBI Taxonomy" id="137658"/>
    <lineage>
        <taxon>Bacteria</taxon>
        <taxon>Pseudomonadati</taxon>
        <taxon>Pseudomonadota</taxon>
        <taxon>Gammaproteobacteria</taxon>
        <taxon>Pseudomonadales</taxon>
        <taxon>Pseudomonadaceae</taxon>
        <taxon>Pseudomonas</taxon>
    </lineage>
</organism>
<dbReference type="AlphaFoldDB" id="A0A1G9JUN0"/>
<dbReference type="InterPro" id="IPR037401">
    <property type="entry name" value="SnoaL-like"/>
</dbReference>
<evidence type="ECO:0000259" key="1">
    <source>
        <dbReference type="Pfam" id="PF13474"/>
    </source>
</evidence>
<protein>
    <recommendedName>
        <fullName evidence="1">SnoaL-like domain-containing protein</fullName>
    </recommendedName>
</protein>
<dbReference type="InterPro" id="IPR011944">
    <property type="entry name" value="Steroid_delta5-4_isomerase"/>
</dbReference>
<dbReference type="Proteomes" id="UP000198706">
    <property type="component" value="Unassembled WGS sequence"/>
</dbReference>
<gene>
    <name evidence="2" type="ORF">SAMN05216186_12043</name>
</gene>
<feature type="domain" description="SnoaL-like" evidence="1">
    <location>
        <begin position="14"/>
        <end position="137"/>
    </location>
</feature>
<dbReference type="SUPFAM" id="SSF54427">
    <property type="entry name" value="NTF2-like"/>
    <property type="match status" value="1"/>
</dbReference>
<proteinExistence type="predicted"/>
<sequence>MTAADRTLDDQARIRELTEQWAETVRSRDVERIMQIYADDVRAFDAVAQLQFKGKAAYKAHWQACMEQCPAQGSMQFKIDQLQVETGGDLGLAHYLCYCGGTDEKGEEQGSWMRVTVGWRRIGGEWKITHDHFSAPFDMKTGETLFKLQP</sequence>
<dbReference type="EMBL" id="FNFD01000020">
    <property type="protein sequence ID" value="SDL40854.1"/>
    <property type="molecule type" value="Genomic_DNA"/>
</dbReference>
<dbReference type="CDD" id="cd00531">
    <property type="entry name" value="NTF2_like"/>
    <property type="match status" value="1"/>
</dbReference>
<evidence type="ECO:0000313" key="2">
    <source>
        <dbReference type="EMBL" id="SDL40854.1"/>
    </source>
</evidence>
<evidence type="ECO:0000313" key="3">
    <source>
        <dbReference type="Proteomes" id="UP000198706"/>
    </source>
</evidence>
<dbReference type="InterPro" id="IPR032710">
    <property type="entry name" value="NTF2-like_dom_sf"/>
</dbReference>
<keyword evidence="3" id="KW-1185">Reference proteome</keyword>
<accession>A0A1G9JUN0</accession>
<dbReference type="NCBIfam" id="TIGR02246">
    <property type="entry name" value="SgcJ/EcaC family oxidoreductase"/>
    <property type="match status" value="1"/>
</dbReference>
<dbReference type="Pfam" id="PF13474">
    <property type="entry name" value="SnoaL_3"/>
    <property type="match status" value="1"/>
</dbReference>
<name>A0A1G9JUN0_9PSED</name>
<dbReference type="STRING" id="137658.SAMN05216186_12043"/>